<feature type="domain" description="DUF1648" evidence="2">
    <location>
        <begin position="12"/>
        <end position="48"/>
    </location>
</feature>
<keyword evidence="1" id="KW-1133">Transmembrane helix</keyword>
<dbReference type="Pfam" id="PF07853">
    <property type="entry name" value="DUF1648"/>
    <property type="match status" value="1"/>
</dbReference>
<reference evidence="4" key="1">
    <citation type="journal article" date="2019" name="Int. J. Syst. Evol. Microbiol.">
        <title>The Global Catalogue of Microorganisms (GCM) 10K type strain sequencing project: providing services to taxonomists for standard genome sequencing and annotation.</title>
        <authorList>
            <consortium name="The Broad Institute Genomics Platform"/>
            <consortium name="The Broad Institute Genome Sequencing Center for Infectious Disease"/>
            <person name="Wu L."/>
            <person name="Ma J."/>
        </authorList>
    </citation>
    <scope>NUCLEOTIDE SEQUENCE [LARGE SCALE GENOMIC DNA]</scope>
    <source>
        <strain evidence="4">NBRC 108728</strain>
    </source>
</reference>
<feature type="transmembrane region" description="Helical" evidence="1">
    <location>
        <begin position="41"/>
        <end position="66"/>
    </location>
</feature>
<keyword evidence="4" id="KW-1185">Reference proteome</keyword>
<dbReference type="Proteomes" id="UP001321486">
    <property type="component" value="Chromosome"/>
</dbReference>
<keyword evidence="1" id="KW-0472">Membrane</keyword>
<feature type="transmembrane region" description="Helical" evidence="1">
    <location>
        <begin position="78"/>
        <end position="99"/>
    </location>
</feature>
<evidence type="ECO:0000256" key="1">
    <source>
        <dbReference type="SAM" id="Phobius"/>
    </source>
</evidence>
<gene>
    <name evidence="3" type="ORF">GCM10025867_04600</name>
</gene>
<feature type="transmembrane region" description="Helical" evidence="1">
    <location>
        <begin position="105"/>
        <end position="129"/>
    </location>
</feature>
<name>A0ABM8GIK9_9MICO</name>
<evidence type="ECO:0000259" key="2">
    <source>
        <dbReference type="Pfam" id="PF07853"/>
    </source>
</evidence>
<evidence type="ECO:0000313" key="3">
    <source>
        <dbReference type="EMBL" id="BDZ48219.1"/>
    </source>
</evidence>
<dbReference type="InterPro" id="IPR012867">
    <property type="entry name" value="DUF1648"/>
</dbReference>
<evidence type="ECO:0000313" key="4">
    <source>
        <dbReference type="Proteomes" id="UP001321486"/>
    </source>
</evidence>
<keyword evidence="1" id="KW-0812">Transmembrane</keyword>
<proteinExistence type="predicted"/>
<protein>
    <recommendedName>
        <fullName evidence="2">DUF1648 domain-containing protein</fullName>
    </recommendedName>
</protein>
<sequence length="208" mass="22090">MIAVLLAAPVAVIVVTAVHWWGRLPHRTASHWNSQGRVDGYTATWELLAGCLIVPILAVVLAMVFLNDARLPADAALPVILAGTFSGMACSAWIVIAGASLPSGMILSGASAPLSVVGIFYGLPVWAAVGRAHPQKAPNQSTTRVGHRDCPSHWGGWGYRILPGKRGIILHSGPGLVITRLDGRLFAVTVKSPERGVTLLRELMNETR</sequence>
<accession>A0ABM8GIK9</accession>
<dbReference type="EMBL" id="AP027732">
    <property type="protein sequence ID" value="BDZ48219.1"/>
    <property type="molecule type" value="Genomic_DNA"/>
</dbReference>
<organism evidence="3 4">
    <name type="scientific">Frondihabitans sucicola</name>
    <dbReference type="NCBI Taxonomy" id="1268041"/>
    <lineage>
        <taxon>Bacteria</taxon>
        <taxon>Bacillati</taxon>
        <taxon>Actinomycetota</taxon>
        <taxon>Actinomycetes</taxon>
        <taxon>Micrococcales</taxon>
        <taxon>Microbacteriaceae</taxon>
        <taxon>Frondihabitans</taxon>
    </lineage>
</organism>